<keyword evidence="2" id="KW-1185">Reference proteome</keyword>
<gene>
    <name evidence="1" type="ORF">DFH08DRAFT_814034</name>
</gene>
<reference evidence="1" key="1">
    <citation type="submission" date="2023-03" db="EMBL/GenBank/DDBJ databases">
        <title>Massive genome expansion in bonnet fungi (Mycena s.s.) driven by repeated elements and novel gene families across ecological guilds.</title>
        <authorList>
            <consortium name="Lawrence Berkeley National Laboratory"/>
            <person name="Harder C.B."/>
            <person name="Miyauchi S."/>
            <person name="Viragh M."/>
            <person name="Kuo A."/>
            <person name="Thoen E."/>
            <person name="Andreopoulos B."/>
            <person name="Lu D."/>
            <person name="Skrede I."/>
            <person name="Drula E."/>
            <person name="Henrissat B."/>
            <person name="Morin E."/>
            <person name="Kohler A."/>
            <person name="Barry K."/>
            <person name="LaButti K."/>
            <person name="Morin E."/>
            <person name="Salamov A."/>
            <person name="Lipzen A."/>
            <person name="Mereny Z."/>
            <person name="Hegedus B."/>
            <person name="Baldrian P."/>
            <person name="Stursova M."/>
            <person name="Weitz H."/>
            <person name="Taylor A."/>
            <person name="Grigoriev I.V."/>
            <person name="Nagy L.G."/>
            <person name="Martin F."/>
            <person name="Kauserud H."/>
        </authorList>
    </citation>
    <scope>NUCLEOTIDE SEQUENCE</scope>
    <source>
        <strain evidence="1">CBHHK002</strain>
    </source>
</reference>
<organism evidence="1 2">
    <name type="scientific">Mycena albidolilacea</name>
    <dbReference type="NCBI Taxonomy" id="1033008"/>
    <lineage>
        <taxon>Eukaryota</taxon>
        <taxon>Fungi</taxon>
        <taxon>Dikarya</taxon>
        <taxon>Basidiomycota</taxon>
        <taxon>Agaricomycotina</taxon>
        <taxon>Agaricomycetes</taxon>
        <taxon>Agaricomycetidae</taxon>
        <taxon>Agaricales</taxon>
        <taxon>Marasmiineae</taxon>
        <taxon>Mycenaceae</taxon>
        <taxon>Mycena</taxon>
    </lineage>
</organism>
<accession>A0AAD6ZPY2</accession>
<evidence type="ECO:0000313" key="1">
    <source>
        <dbReference type="EMBL" id="KAJ7333964.1"/>
    </source>
</evidence>
<name>A0AAD6ZPY2_9AGAR</name>
<sequence length="282" mass="32305">MSMQKNENHVTITMRYLIAIRYWHRDCRGTVKSTLKFNRELTVNTLEVCTKTLASRGSTAIEPIVADLGHCLNGDIISLIHWKGFSFFRDSVRHLYLSHYLADEEAAVLSALLWRRKSLVSGPHSCHSPRAQYGLEAAAIHVKHHVGSSLIDFTHQFFSTLTPFEIFDVPSNIDLKDWSELTRLPSGYSLRVLVISHYSERHAKLLDQYGVTALAQERRFVVMVCAEYREDWIKGAHMGHDYWSQAESFTASRKSREIDPFVSYIPDADRDDDVDADSEDVE</sequence>
<proteinExistence type="predicted"/>
<dbReference type="Proteomes" id="UP001218218">
    <property type="component" value="Unassembled WGS sequence"/>
</dbReference>
<evidence type="ECO:0000313" key="2">
    <source>
        <dbReference type="Proteomes" id="UP001218218"/>
    </source>
</evidence>
<dbReference type="EMBL" id="JARIHO010000033">
    <property type="protein sequence ID" value="KAJ7333964.1"/>
    <property type="molecule type" value="Genomic_DNA"/>
</dbReference>
<protein>
    <submittedName>
        <fullName evidence="1">Uncharacterized protein</fullName>
    </submittedName>
</protein>
<dbReference type="AlphaFoldDB" id="A0AAD6ZPY2"/>
<comment type="caution">
    <text evidence="1">The sequence shown here is derived from an EMBL/GenBank/DDBJ whole genome shotgun (WGS) entry which is preliminary data.</text>
</comment>